<name>S4NVA5_9NEOP</name>
<sequence>MFVANRVAEICENTQSSSWRYVPTNLNPADLISRGIDANRLRDSTLWWNGPEFLLQEQHNWPTLNSNIVQELPELKVHSSIIEPNLIIFENHSNFTKLSRCFSYVLR</sequence>
<reference evidence="1" key="2">
    <citation type="submission" date="2013-05" db="EMBL/GenBank/DDBJ databases">
        <authorList>
            <person name="Carter J.-M."/>
            <person name="Baker S.C."/>
            <person name="Pink R."/>
            <person name="Carter D.R.F."/>
            <person name="Collins A."/>
            <person name="Tomlin J."/>
            <person name="Gibbs M."/>
            <person name="Breuker C.J."/>
        </authorList>
    </citation>
    <scope>NUCLEOTIDE SEQUENCE</scope>
    <source>
        <tissue evidence="1">Ovary</tissue>
    </source>
</reference>
<evidence type="ECO:0000313" key="1">
    <source>
        <dbReference type="EMBL" id="JAA79538.1"/>
    </source>
</evidence>
<dbReference type="AlphaFoldDB" id="S4NVA5"/>
<protein>
    <submittedName>
        <fullName evidence="1">Polyprotein</fullName>
    </submittedName>
</protein>
<dbReference type="EMBL" id="GAIX01013022">
    <property type="protein sequence ID" value="JAA79538.1"/>
    <property type="molecule type" value="Transcribed_RNA"/>
</dbReference>
<accession>S4NVA5</accession>
<reference evidence="1" key="1">
    <citation type="journal article" date="2013" name="BMC Genomics">
        <title>Unscrambling butterfly oogenesis.</title>
        <authorList>
            <person name="Carter J.M."/>
            <person name="Baker S.C."/>
            <person name="Pink R."/>
            <person name="Carter D.R."/>
            <person name="Collins A."/>
            <person name="Tomlin J."/>
            <person name="Gibbs M."/>
            <person name="Breuker C.J."/>
        </authorList>
    </citation>
    <scope>NUCLEOTIDE SEQUENCE</scope>
    <source>
        <tissue evidence="1">Ovary</tissue>
    </source>
</reference>
<organism evidence="1">
    <name type="scientific">Pararge aegeria</name>
    <name type="common">speckled wood butterfly</name>
    <dbReference type="NCBI Taxonomy" id="116150"/>
    <lineage>
        <taxon>Eukaryota</taxon>
        <taxon>Metazoa</taxon>
        <taxon>Ecdysozoa</taxon>
        <taxon>Arthropoda</taxon>
        <taxon>Hexapoda</taxon>
        <taxon>Insecta</taxon>
        <taxon>Pterygota</taxon>
        <taxon>Neoptera</taxon>
        <taxon>Endopterygota</taxon>
        <taxon>Lepidoptera</taxon>
        <taxon>Glossata</taxon>
        <taxon>Ditrysia</taxon>
        <taxon>Papilionoidea</taxon>
        <taxon>Nymphalidae</taxon>
        <taxon>Satyrinae</taxon>
        <taxon>Satyrini</taxon>
        <taxon>Parargina</taxon>
        <taxon>Pararge</taxon>
    </lineage>
</organism>
<feature type="non-terminal residue" evidence="1">
    <location>
        <position position="107"/>
    </location>
</feature>
<proteinExistence type="predicted"/>
<dbReference type="PANTHER" id="PTHR47331">
    <property type="entry name" value="PHD-TYPE DOMAIN-CONTAINING PROTEIN"/>
    <property type="match status" value="1"/>
</dbReference>